<feature type="domain" description="Reverse transcriptase N-terminal" evidence="2">
    <location>
        <begin position="13"/>
        <end position="91"/>
    </location>
</feature>
<protein>
    <recommendedName>
        <fullName evidence="2">Reverse transcriptase N-terminal domain-containing protein</fullName>
    </recommendedName>
</protein>
<feature type="region of interest" description="Disordered" evidence="1">
    <location>
        <begin position="73"/>
        <end position="92"/>
    </location>
</feature>
<dbReference type="Pfam" id="PF13655">
    <property type="entry name" value="RVT_N"/>
    <property type="match status" value="1"/>
</dbReference>
<proteinExistence type="predicted"/>
<accession>X1P950</accession>
<dbReference type="EMBL" id="BARV01027586">
    <property type="protein sequence ID" value="GAI38966.1"/>
    <property type="molecule type" value="Genomic_DNA"/>
</dbReference>
<dbReference type="InterPro" id="IPR025960">
    <property type="entry name" value="RVT_N"/>
</dbReference>
<gene>
    <name evidence="3" type="ORF">S06H3_44364</name>
</gene>
<dbReference type="AlphaFoldDB" id="X1P950"/>
<name>X1P950_9ZZZZ</name>
<feature type="non-terminal residue" evidence="3">
    <location>
        <position position="92"/>
    </location>
</feature>
<reference evidence="3" key="1">
    <citation type="journal article" date="2014" name="Front. Microbiol.">
        <title>High frequency of phylogenetically diverse reductive dehalogenase-homologous genes in deep subseafloor sedimentary metagenomes.</title>
        <authorList>
            <person name="Kawai M."/>
            <person name="Futagami T."/>
            <person name="Toyoda A."/>
            <person name="Takaki Y."/>
            <person name="Nishi S."/>
            <person name="Hori S."/>
            <person name="Arai W."/>
            <person name="Tsubouchi T."/>
            <person name="Morono Y."/>
            <person name="Uchiyama I."/>
            <person name="Ito T."/>
            <person name="Fujiyama A."/>
            <person name="Inagaki F."/>
            <person name="Takami H."/>
        </authorList>
    </citation>
    <scope>NUCLEOTIDE SEQUENCE</scope>
    <source>
        <strain evidence="3">Expedition CK06-06</strain>
    </source>
</reference>
<sequence>MKIEQIYRQNDWWDEINWSQLERDVRRLQGRIYRASKKDDKKGVHNLMKLLARSESAKLLAIYIITQKNKGRTTPGLDGEVYLTSEDRMELS</sequence>
<evidence type="ECO:0000259" key="2">
    <source>
        <dbReference type="Pfam" id="PF13655"/>
    </source>
</evidence>
<organism evidence="3">
    <name type="scientific">marine sediment metagenome</name>
    <dbReference type="NCBI Taxonomy" id="412755"/>
    <lineage>
        <taxon>unclassified sequences</taxon>
        <taxon>metagenomes</taxon>
        <taxon>ecological metagenomes</taxon>
    </lineage>
</organism>
<evidence type="ECO:0000256" key="1">
    <source>
        <dbReference type="SAM" id="MobiDB-lite"/>
    </source>
</evidence>
<comment type="caution">
    <text evidence="3">The sequence shown here is derived from an EMBL/GenBank/DDBJ whole genome shotgun (WGS) entry which is preliminary data.</text>
</comment>
<evidence type="ECO:0000313" key="3">
    <source>
        <dbReference type="EMBL" id="GAI38966.1"/>
    </source>
</evidence>